<dbReference type="EMBL" id="FONX01000006">
    <property type="protein sequence ID" value="SFE88121.1"/>
    <property type="molecule type" value="Genomic_DNA"/>
</dbReference>
<accession>A0A1I2E6K4</accession>
<protein>
    <submittedName>
        <fullName evidence="1">Uncharacterized protein</fullName>
    </submittedName>
</protein>
<dbReference type="AlphaFoldDB" id="A0A1I2E6K4"/>
<keyword evidence="2" id="KW-1185">Reference proteome</keyword>
<reference evidence="2" key="1">
    <citation type="submission" date="2016-10" db="EMBL/GenBank/DDBJ databases">
        <authorList>
            <person name="Varghese N."/>
            <person name="Submissions S."/>
        </authorList>
    </citation>
    <scope>NUCLEOTIDE SEQUENCE [LARGE SCALE GENOMIC DNA]</scope>
    <source>
        <strain evidence="2">DSM 27981</strain>
    </source>
</reference>
<dbReference type="RefSeq" id="WP_092939605.1">
    <property type="nucleotide sequence ID" value="NZ_FONX01000006.1"/>
</dbReference>
<proteinExistence type="predicted"/>
<gene>
    <name evidence="1" type="ORF">SAMN04489711_106243</name>
</gene>
<evidence type="ECO:0000313" key="1">
    <source>
        <dbReference type="EMBL" id="SFE88121.1"/>
    </source>
</evidence>
<dbReference type="STRING" id="1177982.SAMN04489711_106243"/>
<sequence>MNTTTAPGDLPEALRCAQWLEHIANGGEVVSIDALARTSAAEVRSLHAALERLTAWAQTQAGGIHFSGDHPIAQAQEALGTAPPAVARPTAIRHQFIGSPVEIGDAVFRELCLPVIAAASRQPAAKPAQLLQLYSGFICSCLGALAADIGHKRAIEVAQMNVETFSHIDLDAPQTTH</sequence>
<name>A0A1I2E6K4_9BURK</name>
<evidence type="ECO:0000313" key="2">
    <source>
        <dbReference type="Proteomes" id="UP000199119"/>
    </source>
</evidence>
<organism evidence="1 2">
    <name type="scientific">Paracidovorax wautersii</name>
    <dbReference type="NCBI Taxonomy" id="1177982"/>
    <lineage>
        <taxon>Bacteria</taxon>
        <taxon>Pseudomonadati</taxon>
        <taxon>Pseudomonadota</taxon>
        <taxon>Betaproteobacteria</taxon>
        <taxon>Burkholderiales</taxon>
        <taxon>Comamonadaceae</taxon>
        <taxon>Paracidovorax</taxon>
    </lineage>
</organism>
<dbReference type="Proteomes" id="UP000199119">
    <property type="component" value="Unassembled WGS sequence"/>
</dbReference>